<dbReference type="EMBL" id="RKLO01000001">
    <property type="protein sequence ID" value="RVW05729.1"/>
    <property type="molecule type" value="Genomic_DNA"/>
</dbReference>
<dbReference type="OrthoDB" id="9785768at2"/>
<dbReference type="Pfam" id="PF22691">
    <property type="entry name" value="Thiolase_C_1"/>
    <property type="match status" value="1"/>
</dbReference>
<organism evidence="3 4">
    <name type="scientific">Rhodococcus xishaensis</name>
    <dbReference type="NCBI Taxonomy" id="2487364"/>
    <lineage>
        <taxon>Bacteria</taxon>
        <taxon>Bacillati</taxon>
        <taxon>Actinomycetota</taxon>
        <taxon>Actinomycetes</taxon>
        <taxon>Mycobacteriales</taxon>
        <taxon>Nocardiaceae</taxon>
        <taxon>Rhodococcus</taxon>
    </lineage>
</organism>
<dbReference type="PANTHER" id="PTHR42870">
    <property type="entry name" value="ACETYL-COA C-ACETYLTRANSFERASE"/>
    <property type="match status" value="1"/>
</dbReference>
<proteinExistence type="predicted"/>
<dbReference type="PIRSF" id="PIRSF000429">
    <property type="entry name" value="Ac-CoA_Ac_transf"/>
    <property type="match status" value="1"/>
</dbReference>
<feature type="domain" description="Thiolase N-terminal" evidence="1">
    <location>
        <begin position="24"/>
        <end position="223"/>
    </location>
</feature>
<accession>A0A438B471</accession>
<dbReference type="CDD" id="cd00829">
    <property type="entry name" value="SCP-x_thiolase"/>
    <property type="match status" value="1"/>
</dbReference>
<dbReference type="Proteomes" id="UP000283479">
    <property type="component" value="Unassembled WGS sequence"/>
</dbReference>
<dbReference type="AlphaFoldDB" id="A0A438B471"/>
<dbReference type="InterPro" id="IPR020616">
    <property type="entry name" value="Thiolase_N"/>
</dbReference>
<feature type="domain" description="Thiolase C-terminal" evidence="2">
    <location>
        <begin position="273"/>
        <end position="394"/>
    </location>
</feature>
<gene>
    <name evidence="3" type="ORF">EGT50_04170</name>
</gene>
<dbReference type="Pfam" id="PF00108">
    <property type="entry name" value="Thiolase_N"/>
    <property type="match status" value="1"/>
</dbReference>
<evidence type="ECO:0000313" key="3">
    <source>
        <dbReference type="EMBL" id="RVW05729.1"/>
    </source>
</evidence>
<dbReference type="GO" id="GO:0016747">
    <property type="term" value="F:acyltransferase activity, transferring groups other than amino-acyl groups"/>
    <property type="evidence" value="ECO:0007669"/>
    <property type="project" value="InterPro"/>
</dbReference>
<dbReference type="PANTHER" id="PTHR42870:SF1">
    <property type="entry name" value="NON-SPECIFIC LIPID-TRANSFER PROTEIN-LIKE 2"/>
    <property type="match status" value="1"/>
</dbReference>
<dbReference type="Gene3D" id="3.40.47.10">
    <property type="match status" value="1"/>
</dbReference>
<dbReference type="NCBIfam" id="NF004715">
    <property type="entry name" value="PRK06059.1"/>
    <property type="match status" value="1"/>
</dbReference>
<name>A0A438B471_9NOCA</name>
<comment type="caution">
    <text evidence="3">The sequence shown here is derived from an EMBL/GenBank/DDBJ whole genome shotgun (WGS) entry which is preliminary data.</text>
</comment>
<protein>
    <submittedName>
        <fullName evidence="3">Lipid-transfer protein</fullName>
    </submittedName>
</protein>
<dbReference type="InterPro" id="IPR002155">
    <property type="entry name" value="Thiolase"/>
</dbReference>
<dbReference type="RefSeq" id="WP_127951260.1">
    <property type="nucleotide sequence ID" value="NZ_RKLO01000001.1"/>
</dbReference>
<keyword evidence="4" id="KW-1185">Reference proteome</keyword>
<sequence length="398" mass="41878">MNTNNDVAVVGVGMHAWGKWGHPFVKYGVAAARAALADSGIDWQDVDLIVGGETVRNGYGGYVAGATFAQALGWNGARVATSYAACATGAQALDTARARILAGLSDVALVVGADTTPKGFLAPNAGERWDDPDWLRFRLMGMTNPAYFALNARRRIDLYGATPEDFAAVKVKNAKHGLSNPYARYRKEVDVADVLASPVVADPLHLLDICATSDGGAAVLLTSMEYARRKGIANPVRIKAISTVTPTFPQTIMDMPNFSTESASAVPAPELTFKESIGHAAYEEAGISPEDIDVAEVYDLATAIELDWMEDLGLCKRGEAESLLRAGETTIGGRIPVNPSGGLACFGEAVPAQALAQVCELTWQLRGQAEGRQVDGARIGITANQGLFGHGSSVIAAA</sequence>
<evidence type="ECO:0000259" key="2">
    <source>
        <dbReference type="Pfam" id="PF22691"/>
    </source>
</evidence>
<evidence type="ECO:0000313" key="4">
    <source>
        <dbReference type="Proteomes" id="UP000283479"/>
    </source>
</evidence>
<dbReference type="InterPro" id="IPR016039">
    <property type="entry name" value="Thiolase-like"/>
</dbReference>
<reference evidence="3 4" key="1">
    <citation type="submission" date="2018-11" db="EMBL/GenBank/DDBJ databases">
        <title>Rhodococcus spongicola sp. nov. and Rhodococcus xishaensis sp. nov. from marine sponges.</title>
        <authorList>
            <person name="Li L."/>
            <person name="Lin H.W."/>
        </authorList>
    </citation>
    <scope>NUCLEOTIDE SEQUENCE [LARGE SCALE GENOMIC DNA]</scope>
    <source>
        <strain evidence="3 4">LHW51113</strain>
    </source>
</reference>
<dbReference type="SUPFAM" id="SSF53901">
    <property type="entry name" value="Thiolase-like"/>
    <property type="match status" value="2"/>
</dbReference>
<dbReference type="InterPro" id="IPR055140">
    <property type="entry name" value="Thiolase_C_2"/>
</dbReference>
<evidence type="ECO:0000259" key="1">
    <source>
        <dbReference type="Pfam" id="PF00108"/>
    </source>
</evidence>